<dbReference type="Gene3D" id="1.25.40.10">
    <property type="entry name" value="Tetratricopeptide repeat domain"/>
    <property type="match status" value="1"/>
</dbReference>
<accession>A0A3T1DA02</accession>
<keyword evidence="6" id="KW-1185">Reference proteome</keyword>
<dbReference type="SMART" id="SM00421">
    <property type="entry name" value="HTH_LUXR"/>
    <property type="match status" value="1"/>
</dbReference>
<sequence>MIVSTKLLIPYVSNPLVARPRLMRKLNEGMKTKLTLVSAQAGYGKTTALSEWVKQSHTQMAWVSLDKQDNDWVQFWRYVIAAIQERIPGFGATIRFELEKGSSLPLRSIIAAFLNELNRLNSELVIILDDYHVIELPEIHDSLIYLLDHLPSHIHLYIASRTDLMFPTARLLAKGELHTIIMQDLRFQLDEGLVFFRETTDLLLSEEQVADLFHQTEGWISGLKLAAISLKRSVNIGESIQQFNGQQHHISDYLLEEVFHHQPEPIRDFLLETSILTRMNHSLCQAVTGQLNCQEQLERLEQLNLFVIPLDHNREWYRYHHLLSDFLQAILFRVYPDKWRQAHTRAAIWMENNGFDEEAVEHYLEAKQDADVVRLIEKNLNTLMQSKTIKLIRWVSALPENSFADKPMLELLYISLLLGVGKWEKAFSRVEHAEICFQALQGKITDVEWNQIMGNLYFFRTITTYLQKDLERTSEYLELVDRYMPEGSFFQTMGRNRYQGYDSFDDHLAFINDLHGANEFLMKWINIMSSKQDYPFFGSLCASYSKLLYEWNRLEEAEMCVGQVLGRQDIQPFARILMPIAISASRIQQAKGNPDQASKLLTELKLQIDSPDHSSFMLHIEAEQACLSLRQGNVQGARDWLQSCGLSHTDEVSLYHMAEYLSLARVLSAVERTEEAMYLLERLYLLLSKEDRLRDQIKVLILQSMTLQRAGQIETALGPIELALQLAEPQGYIRSFIDEGPLMAEILTAYLVSQQDKPLSISPSVSLAYVRKLLLELNVAPNEGLIPKEMLTEKEATVLLLIASGLSNKEIASDMNITGETVKSHIKNVYRKLKVSNRVQVIQRSKELNIL</sequence>
<dbReference type="SUPFAM" id="SSF52540">
    <property type="entry name" value="P-loop containing nucleoside triphosphate hydrolases"/>
    <property type="match status" value="1"/>
</dbReference>
<dbReference type="Pfam" id="PF25873">
    <property type="entry name" value="WHD_MalT"/>
    <property type="match status" value="1"/>
</dbReference>
<keyword evidence="2" id="KW-0238">DNA-binding</keyword>
<dbReference type="Gene3D" id="3.40.50.300">
    <property type="entry name" value="P-loop containing nucleotide triphosphate hydrolases"/>
    <property type="match status" value="1"/>
</dbReference>
<evidence type="ECO:0000256" key="1">
    <source>
        <dbReference type="ARBA" id="ARBA00023015"/>
    </source>
</evidence>
<dbReference type="GO" id="GO:0003677">
    <property type="term" value="F:DNA binding"/>
    <property type="evidence" value="ECO:0007669"/>
    <property type="project" value="UniProtKB-KW"/>
</dbReference>
<evidence type="ECO:0000259" key="4">
    <source>
        <dbReference type="PROSITE" id="PS50043"/>
    </source>
</evidence>
<dbReference type="PRINTS" id="PR00038">
    <property type="entry name" value="HTHLUXR"/>
</dbReference>
<dbReference type="PROSITE" id="PS50043">
    <property type="entry name" value="HTH_LUXR_2"/>
    <property type="match status" value="1"/>
</dbReference>
<dbReference type="Gene3D" id="1.10.10.10">
    <property type="entry name" value="Winged helix-like DNA-binding domain superfamily/Winged helix DNA-binding domain"/>
    <property type="match status" value="1"/>
</dbReference>
<dbReference type="Proteomes" id="UP000289856">
    <property type="component" value="Chromosome"/>
</dbReference>
<dbReference type="AlphaFoldDB" id="A0A3T1DA02"/>
<name>A0A3T1DA02_9BACL</name>
<dbReference type="InterPro" id="IPR011990">
    <property type="entry name" value="TPR-like_helical_dom_sf"/>
</dbReference>
<dbReference type="PANTHER" id="PTHR44688:SF25">
    <property type="entry name" value="HTH LUXR-TYPE DOMAIN-CONTAINING PROTEIN"/>
    <property type="match status" value="1"/>
</dbReference>
<dbReference type="GO" id="GO:0006355">
    <property type="term" value="P:regulation of DNA-templated transcription"/>
    <property type="evidence" value="ECO:0007669"/>
    <property type="project" value="InterPro"/>
</dbReference>
<proteinExistence type="predicted"/>
<evidence type="ECO:0000256" key="2">
    <source>
        <dbReference type="ARBA" id="ARBA00023125"/>
    </source>
</evidence>
<dbReference type="Pfam" id="PF00196">
    <property type="entry name" value="GerE"/>
    <property type="match status" value="1"/>
</dbReference>
<keyword evidence="3" id="KW-0804">Transcription</keyword>
<evidence type="ECO:0000256" key="3">
    <source>
        <dbReference type="ARBA" id="ARBA00023163"/>
    </source>
</evidence>
<gene>
    <name evidence="5" type="ORF">KCTCHS21_43140</name>
</gene>
<dbReference type="PROSITE" id="PS00622">
    <property type="entry name" value="HTH_LUXR_1"/>
    <property type="match status" value="1"/>
</dbReference>
<dbReference type="SUPFAM" id="SSF46894">
    <property type="entry name" value="C-terminal effector domain of the bipartite response regulators"/>
    <property type="match status" value="1"/>
</dbReference>
<dbReference type="RefSeq" id="WP_130613039.1">
    <property type="nucleotide sequence ID" value="NZ_AP019400.1"/>
</dbReference>
<protein>
    <recommendedName>
        <fullName evidence="4">HTH luxR-type domain-containing protein</fullName>
    </recommendedName>
</protein>
<organism evidence="5 6">
    <name type="scientific">Cohnella abietis</name>
    <dbReference type="NCBI Taxonomy" id="2507935"/>
    <lineage>
        <taxon>Bacteria</taxon>
        <taxon>Bacillati</taxon>
        <taxon>Bacillota</taxon>
        <taxon>Bacilli</taxon>
        <taxon>Bacillales</taxon>
        <taxon>Paenibacillaceae</taxon>
        <taxon>Cohnella</taxon>
    </lineage>
</organism>
<dbReference type="OrthoDB" id="1137593at2"/>
<dbReference type="InterPro" id="IPR036388">
    <property type="entry name" value="WH-like_DNA-bd_sf"/>
</dbReference>
<dbReference type="SUPFAM" id="SSF48452">
    <property type="entry name" value="TPR-like"/>
    <property type="match status" value="1"/>
</dbReference>
<dbReference type="EMBL" id="AP019400">
    <property type="protein sequence ID" value="BBI34915.1"/>
    <property type="molecule type" value="Genomic_DNA"/>
</dbReference>
<dbReference type="CDD" id="cd06170">
    <property type="entry name" value="LuxR_C_like"/>
    <property type="match status" value="1"/>
</dbReference>
<feature type="domain" description="HTH luxR-type" evidence="4">
    <location>
        <begin position="784"/>
        <end position="849"/>
    </location>
</feature>
<dbReference type="InterPro" id="IPR027417">
    <property type="entry name" value="P-loop_NTPase"/>
</dbReference>
<dbReference type="InterPro" id="IPR000792">
    <property type="entry name" value="Tscrpt_reg_LuxR_C"/>
</dbReference>
<dbReference type="Pfam" id="PF17874">
    <property type="entry name" value="TPR_MalT"/>
    <property type="match status" value="1"/>
</dbReference>
<dbReference type="KEGG" id="cohn:KCTCHS21_43140"/>
<dbReference type="InterPro" id="IPR016032">
    <property type="entry name" value="Sig_transdc_resp-reg_C-effctor"/>
</dbReference>
<keyword evidence="1" id="KW-0805">Transcription regulation</keyword>
<dbReference type="InterPro" id="IPR059106">
    <property type="entry name" value="WHD_MalT"/>
</dbReference>
<evidence type="ECO:0000313" key="5">
    <source>
        <dbReference type="EMBL" id="BBI34915.1"/>
    </source>
</evidence>
<dbReference type="PANTHER" id="PTHR44688">
    <property type="entry name" value="DNA-BINDING TRANSCRIPTIONAL ACTIVATOR DEVR_DOSR"/>
    <property type="match status" value="1"/>
</dbReference>
<evidence type="ECO:0000313" key="6">
    <source>
        <dbReference type="Proteomes" id="UP000289856"/>
    </source>
</evidence>
<reference evidence="5 6" key="1">
    <citation type="submission" date="2019-01" db="EMBL/GenBank/DDBJ databases">
        <title>Complete genome sequence of Cohnella hallensis HS21 isolated from Korean fir (Abies koreana) rhizospheric soil.</title>
        <authorList>
            <person name="Jiang L."/>
            <person name="Kang S.W."/>
            <person name="Kim S."/>
            <person name="Jung J."/>
            <person name="Kim C.Y."/>
            <person name="Kim D.H."/>
            <person name="Kim S.W."/>
            <person name="Lee J."/>
        </authorList>
    </citation>
    <scope>NUCLEOTIDE SEQUENCE [LARGE SCALE GENOMIC DNA]</scope>
    <source>
        <strain evidence="5 6">HS21</strain>
    </source>
</reference>
<dbReference type="InterPro" id="IPR041617">
    <property type="entry name" value="TPR_MalT"/>
</dbReference>